<feature type="transmembrane region" description="Helical" evidence="8">
    <location>
        <begin position="353"/>
        <end position="372"/>
    </location>
</feature>
<dbReference type="AlphaFoldDB" id="A0A3B1CU21"/>
<feature type="transmembrane region" description="Helical" evidence="8">
    <location>
        <begin position="78"/>
        <end position="97"/>
    </location>
</feature>
<dbReference type="PANTHER" id="PTHR11730">
    <property type="entry name" value="AMMONIUM TRANSPORTER"/>
    <property type="match status" value="1"/>
</dbReference>
<dbReference type="InterPro" id="IPR001905">
    <property type="entry name" value="Ammonium_transpt"/>
</dbReference>
<evidence type="ECO:0000256" key="8">
    <source>
        <dbReference type="SAM" id="Phobius"/>
    </source>
</evidence>
<keyword evidence="6 8" id="KW-0472">Membrane</keyword>
<feature type="transmembrane region" description="Helical" evidence="8">
    <location>
        <begin position="38"/>
        <end position="57"/>
    </location>
</feature>
<dbReference type="PROSITE" id="PS01219">
    <property type="entry name" value="AMMONIUM_TRANSP"/>
    <property type="match status" value="1"/>
</dbReference>
<name>A0A3B1CU21_9ZZZZ</name>
<feature type="transmembrane region" description="Helical" evidence="8">
    <location>
        <begin position="135"/>
        <end position="154"/>
    </location>
</feature>
<feature type="domain" description="Ammonium transporter AmtB-like" evidence="9">
    <location>
        <begin position="42"/>
        <end position="430"/>
    </location>
</feature>
<evidence type="ECO:0000256" key="3">
    <source>
        <dbReference type="ARBA" id="ARBA00022448"/>
    </source>
</evidence>
<keyword evidence="5 8" id="KW-1133">Transmembrane helix</keyword>
<accession>A0A3B1CU21</accession>
<feature type="transmembrane region" description="Helical" evidence="8">
    <location>
        <begin position="232"/>
        <end position="253"/>
    </location>
</feature>
<feature type="transmembrane region" description="Helical" evidence="8">
    <location>
        <begin position="378"/>
        <end position="403"/>
    </location>
</feature>
<dbReference type="InterPro" id="IPR024041">
    <property type="entry name" value="NH4_transpt_AmtB-like_dom"/>
</dbReference>
<feature type="transmembrane region" description="Helical" evidence="8">
    <location>
        <begin position="265"/>
        <end position="285"/>
    </location>
</feature>
<proteinExistence type="inferred from homology"/>
<dbReference type="InterPro" id="IPR018047">
    <property type="entry name" value="Ammonium_transpt_CS"/>
</dbReference>
<evidence type="ECO:0000256" key="7">
    <source>
        <dbReference type="ARBA" id="ARBA00023177"/>
    </source>
</evidence>
<comment type="subcellular location">
    <subcellularLocation>
        <location evidence="1">Membrane</location>
        <topology evidence="1">Multi-pass membrane protein</topology>
    </subcellularLocation>
</comment>
<keyword evidence="7" id="KW-0924">Ammonia transport</keyword>
<evidence type="ECO:0000256" key="5">
    <source>
        <dbReference type="ARBA" id="ARBA00022989"/>
    </source>
</evidence>
<comment type="similarity">
    <text evidence="2">Belongs to the ammonia transporter channel (TC 1.A.11.2) family.</text>
</comment>
<dbReference type="SUPFAM" id="SSF111352">
    <property type="entry name" value="Ammonium transporter"/>
    <property type="match status" value="1"/>
</dbReference>
<evidence type="ECO:0000259" key="9">
    <source>
        <dbReference type="Pfam" id="PF00909"/>
    </source>
</evidence>
<evidence type="ECO:0000256" key="2">
    <source>
        <dbReference type="ARBA" id="ARBA00005887"/>
    </source>
</evidence>
<dbReference type="InterPro" id="IPR002229">
    <property type="entry name" value="RhesusRHD"/>
</dbReference>
<keyword evidence="3" id="KW-0813">Transport</keyword>
<dbReference type="PRINTS" id="PR00342">
    <property type="entry name" value="RHESUSRHD"/>
</dbReference>
<evidence type="ECO:0000256" key="1">
    <source>
        <dbReference type="ARBA" id="ARBA00004141"/>
    </source>
</evidence>
<sequence length="438" mass="46217">MKKSLFFSVLALPILSVFTFITPTTAYAAGVSQGLFTANNTWMLVATFLVFIMHLGFASLESGLTRAKNTTNILFKNTAIVAIGLLTYALCGFNLMYPGDFNGWIGFAGVGLSLPAGDAGLIGYADGAYTYYTDFIFQAMFAATAATIVSGAVAERVKLSSFLIFSAIFVAIIYPIVGSWKWGGGWLDAMGFYDFAGSTLVHGVGGWGALACVLILGPRLGKYVNGQVRPILGHSMPLATVGMFLLWLGWFGFNGGSVLSADPSLVSLVFVTTSLAAAAGILSSMVTSWMVQKKPDLSMILNGSLAGLVGITAGADTVTVMGAILIGLVAGVIVVFSVMFFDRVKIDDPVGALSVHLVCGIWGTLAVGIFSTNPDHKLWVQLVGVVAYGAVTFVAAFGLFFALKGIMGVRVTEQEEMEGLDMHEHGVAAYNGFQINNQ</sequence>
<feature type="transmembrane region" description="Helical" evidence="8">
    <location>
        <begin position="200"/>
        <end position="220"/>
    </location>
</feature>
<reference evidence="10" key="1">
    <citation type="submission" date="2018-06" db="EMBL/GenBank/DDBJ databases">
        <authorList>
            <person name="Zhirakovskaya E."/>
        </authorList>
    </citation>
    <scope>NUCLEOTIDE SEQUENCE</scope>
</reference>
<evidence type="ECO:0000256" key="4">
    <source>
        <dbReference type="ARBA" id="ARBA00022692"/>
    </source>
</evidence>
<dbReference type="NCBIfam" id="TIGR00836">
    <property type="entry name" value="amt"/>
    <property type="match status" value="1"/>
</dbReference>
<feature type="transmembrane region" description="Helical" evidence="8">
    <location>
        <begin position="297"/>
        <end position="315"/>
    </location>
</feature>
<evidence type="ECO:0000256" key="6">
    <source>
        <dbReference type="ARBA" id="ARBA00023136"/>
    </source>
</evidence>
<dbReference type="Gene3D" id="1.10.3430.10">
    <property type="entry name" value="Ammonium transporter AmtB like domains"/>
    <property type="match status" value="1"/>
</dbReference>
<gene>
    <name evidence="10" type="ORF">MNBD_NITROSPIRAE01-2096</name>
</gene>
<dbReference type="GO" id="GO:0005886">
    <property type="term" value="C:plasma membrane"/>
    <property type="evidence" value="ECO:0007669"/>
    <property type="project" value="InterPro"/>
</dbReference>
<dbReference type="Pfam" id="PF00909">
    <property type="entry name" value="Ammonium_transp"/>
    <property type="match status" value="1"/>
</dbReference>
<keyword evidence="4 8" id="KW-0812">Transmembrane</keyword>
<protein>
    <submittedName>
        <fullName evidence="10">Ammonium transporter</fullName>
    </submittedName>
</protein>
<evidence type="ECO:0000313" key="10">
    <source>
        <dbReference type="EMBL" id="VAX30001.1"/>
    </source>
</evidence>
<feature type="transmembrane region" description="Helical" evidence="8">
    <location>
        <begin position="321"/>
        <end position="341"/>
    </location>
</feature>
<feature type="transmembrane region" description="Helical" evidence="8">
    <location>
        <begin position="161"/>
        <end position="180"/>
    </location>
</feature>
<dbReference type="PANTHER" id="PTHR11730:SF62">
    <property type="entry name" value="AMMONIUM TRANSPORTER SLL1017-RELATED"/>
    <property type="match status" value="1"/>
</dbReference>
<dbReference type="GO" id="GO:0008519">
    <property type="term" value="F:ammonium channel activity"/>
    <property type="evidence" value="ECO:0007669"/>
    <property type="project" value="InterPro"/>
</dbReference>
<dbReference type="GO" id="GO:0097272">
    <property type="term" value="P:ammonium homeostasis"/>
    <property type="evidence" value="ECO:0007669"/>
    <property type="project" value="TreeGrafter"/>
</dbReference>
<dbReference type="InterPro" id="IPR029020">
    <property type="entry name" value="Ammonium/urea_transptr"/>
</dbReference>
<organism evidence="10">
    <name type="scientific">hydrothermal vent metagenome</name>
    <dbReference type="NCBI Taxonomy" id="652676"/>
    <lineage>
        <taxon>unclassified sequences</taxon>
        <taxon>metagenomes</taxon>
        <taxon>ecological metagenomes</taxon>
    </lineage>
</organism>
<dbReference type="EMBL" id="UOGF01000058">
    <property type="protein sequence ID" value="VAX30001.1"/>
    <property type="molecule type" value="Genomic_DNA"/>
</dbReference>